<protein>
    <submittedName>
        <fullName evidence="1">Uncharacterized protein</fullName>
    </submittedName>
</protein>
<evidence type="ECO:0000313" key="1">
    <source>
        <dbReference type="EMBL" id="SEL85912.1"/>
    </source>
</evidence>
<name>A0A1H7TM01_STIAU</name>
<accession>A0A1H7TM01</accession>
<dbReference type="AlphaFoldDB" id="A0A1H7TM01"/>
<dbReference type="EMBL" id="FOAP01000009">
    <property type="protein sequence ID" value="SEL85912.1"/>
    <property type="molecule type" value="Genomic_DNA"/>
</dbReference>
<keyword evidence="2" id="KW-1185">Reference proteome</keyword>
<organism evidence="1 2">
    <name type="scientific">Stigmatella aurantiaca</name>
    <dbReference type="NCBI Taxonomy" id="41"/>
    <lineage>
        <taxon>Bacteria</taxon>
        <taxon>Pseudomonadati</taxon>
        <taxon>Myxococcota</taxon>
        <taxon>Myxococcia</taxon>
        <taxon>Myxococcales</taxon>
        <taxon>Cystobacterineae</taxon>
        <taxon>Archangiaceae</taxon>
        <taxon>Stigmatella</taxon>
    </lineage>
</organism>
<dbReference type="Proteomes" id="UP000182719">
    <property type="component" value="Unassembled WGS sequence"/>
</dbReference>
<dbReference type="OrthoDB" id="5506334at2"/>
<gene>
    <name evidence="1" type="ORF">SAMN05444354_10980</name>
</gene>
<evidence type="ECO:0000313" key="2">
    <source>
        <dbReference type="Proteomes" id="UP000182719"/>
    </source>
</evidence>
<sequence length="203" mass="22443">MSHPRLILFLSDVEGNLTALRQTLRRVCEEVGQPTPEVKWSQSASALTDAGWHVAEVQGMQPSAGRKGKEGLLEEHLDKVVQALAQDFRDRVLGLFADRDNSYARVCFSGPGRPPKALEGEFLDVLRQSAKWLEVETTVLARLLGNNPARNLLAAAVDFGDEVGKGTEKPAPPPEPDEDDRFVEAKLSEARALMQQYLSLQRK</sequence>
<dbReference type="RefSeq" id="WP_075007774.1">
    <property type="nucleotide sequence ID" value="NZ_FOAP01000009.1"/>
</dbReference>
<proteinExistence type="predicted"/>
<reference evidence="2" key="1">
    <citation type="submission" date="2016-10" db="EMBL/GenBank/DDBJ databases">
        <authorList>
            <person name="Varghese N."/>
            <person name="Submissions S."/>
        </authorList>
    </citation>
    <scope>NUCLEOTIDE SEQUENCE [LARGE SCALE GENOMIC DNA]</scope>
    <source>
        <strain evidence="2">DSM 17044</strain>
    </source>
</reference>